<evidence type="ECO:0000313" key="2">
    <source>
        <dbReference type="EMBL" id="BAE21446.1"/>
    </source>
</evidence>
<reference evidence="2" key="3">
    <citation type="journal article" date="2000" name="Genome Res.">
        <title>RIKEN integrated sequence analysis (RISA) system--384-format sequencing pipeline with 384 multicapillary sequencer.</title>
        <authorList>
            <person name="Shibata K."/>
            <person name="Itoh M."/>
            <person name="Aizawa K."/>
            <person name="Nagaoka S."/>
            <person name="Sasaki N."/>
            <person name="Carninci P."/>
            <person name="Konno H."/>
            <person name="Akiyama J."/>
            <person name="Nishi K."/>
            <person name="Kitsunai T."/>
            <person name="Tashiro H."/>
            <person name="Itoh M."/>
            <person name="Sumi N."/>
            <person name="Ishii Y."/>
            <person name="Nakamura S."/>
            <person name="Hazama M."/>
            <person name="Nishine T."/>
            <person name="Harada A."/>
            <person name="Yamamoto R."/>
            <person name="Matsumoto H."/>
            <person name="Sakaguchi S."/>
            <person name="Ikegami T."/>
            <person name="Kashiwagi K."/>
            <person name="Fujiwake S."/>
            <person name="Inoue K."/>
            <person name="Togawa Y."/>
            <person name="Izawa M."/>
            <person name="Ohara E."/>
            <person name="Watahiki M."/>
            <person name="Yoneda Y."/>
            <person name="Ishikawa T."/>
            <person name="Ozawa K."/>
            <person name="Tanaka T."/>
            <person name="Matsuura S."/>
            <person name="Kawai J."/>
            <person name="Okazaki Y."/>
            <person name="Muramatsu M."/>
            <person name="Inoue Y."/>
            <person name="Kira A."/>
            <person name="Hayashizaki Y."/>
        </authorList>
    </citation>
    <scope>NUCLEOTIDE SEQUENCE</scope>
    <source>
        <strain evidence="2">C57BL/6J</strain>
        <tissue evidence="2">Testis</tissue>
    </source>
</reference>
<keyword evidence="1" id="KW-0472">Membrane</keyword>
<reference evidence="2" key="8">
    <citation type="journal article" date="2005" name="Science">
        <title>Antisense Transcription in the Mammalian Transcriptome.</title>
        <authorList>
            <consortium name="RIKEN Genome Exploration Research Group and Genome Science Group (Genome Network Project Core Group) and the FANTOM Consortium"/>
        </authorList>
    </citation>
    <scope>NUCLEOTIDE SEQUENCE</scope>
    <source>
        <strain evidence="2">C57BL/6J</strain>
        <tissue evidence="2">Testis</tissue>
    </source>
</reference>
<dbReference type="AGR" id="MGI:3641983"/>
<proteinExistence type="evidence at transcript level"/>
<reference evidence="2" key="5">
    <citation type="journal article" date="2002" name="Nature">
        <title>Analysis of the mouse transcriptome based on functional annotation of 60,770 full-length cDNAs.</title>
        <authorList>
            <consortium name="The FANTOM Consortium and the RIKEN Genome Exploration Research Group Phase I and II Team"/>
        </authorList>
    </citation>
    <scope>NUCLEOTIDE SEQUENCE</scope>
    <source>
        <strain evidence="2">C57BL/6J</strain>
        <tissue evidence="2">Testis</tissue>
    </source>
</reference>
<evidence type="ECO:0000256" key="1">
    <source>
        <dbReference type="SAM" id="Phobius"/>
    </source>
</evidence>
<reference evidence="2" key="4">
    <citation type="journal article" date="2001" name="Nature">
        <title>Functional annotation of a full-length mouse cDNA collection.</title>
        <authorList>
            <consortium name="The RIKEN Genome Exploration Research Group Phase II Team and the FANTOM Consortium"/>
        </authorList>
    </citation>
    <scope>NUCLEOTIDE SEQUENCE</scope>
    <source>
        <strain evidence="2">C57BL/6J</strain>
        <tissue evidence="2">Testis</tissue>
    </source>
</reference>
<gene>
    <name evidence="3" type="primary">Gm10531</name>
</gene>
<name>Q3V0Q8_MOUSE</name>
<accession>Q3V0Q8</accession>
<keyword evidence="1" id="KW-1133">Transmembrane helix</keyword>
<dbReference type="AlphaFoldDB" id="Q3V0Q8"/>
<dbReference type="EMBL" id="AK132966">
    <property type="protein sequence ID" value="BAE21446.1"/>
    <property type="molecule type" value="mRNA"/>
</dbReference>
<reference evidence="2" key="6">
    <citation type="submission" date="2004-03" db="EMBL/GenBank/DDBJ databases">
        <authorList>
            <person name="Arakawa T."/>
            <person name="Carninci P."/>
            <person name="Fukuda S."/>
            <person name="Hashizume W."/>
            <person name="Hayashida K."/>
            <person name="Hori F."/>
            <person name="Iida J."/>
            <person name="Imamura K."/>
            <person name="Imotani K."/>
            <person name="Itoh M."/>
            <person name="Kanagawa S."/>
            <person name="Kawai J."/>
            <person name="Kojima M."/>
            <person name="Konno H."/>
            <person name="Murata M."/>
            <person name="Nakamura M."/>
            <person name="Ninomiya N."/>
            <person name="Nishiyori H."/>
            <person name="Nomura K."/>
            <person name="Ohno M."/>
            <person name="Sakazume N."/>
            <person name="Sano H."/>
            <person name="Sasaki D."/>
            <person name="Shibata K."/>
            <person name="Shiraki T."/>
            <person name="Tagami M."/>
            <person name="Tagami Y."/>
            <person name="Waki K."/>
            <person name="Watahiki A."/>
            <person name="Muramatsu M."/>
            <person name="Hayashizaki Y."/>
        </authorList>
    </citation>
    <scope>NUCLEOTIDE SEQUENCE</scope>
    <source>
        <strain evidence="2">C57BL/6J</strain>
        <tissue evidence="2">Testis</tissue>
    </source>
</reference>
<reference evidence="2" key="1">
    <citation type="journal article" date="1999" name="Methods Enzymol.">
        <title>High-efficiency full-length cDNA cloning.</title>
        <authorList>
            <person name="Carninci P."/>
            <person name="Hayashizaki Y."/>
        </authorList>
    </citation>
    <scope>NUCLEOTIDE SEQUENCE</scope>
    <source>
        <strain evidence="2">C57BL/6J</strain>
        <tissue evidence="2">Testis</tissue>
    </source>
</reference>
<reference evidence="2" key="2">
    <citation type="journal article" date="2000" name="Genome Res.">
        <title>Normalization and subtraction of cap-trapper-selected cDNAs to prepare full-length cDNA libraries for rapid discovery of new genes.</title>
        <authorList>
            <person name="Carninci P."/>
            <person name="Shibata Y."/>
            <person name="Hayatsu N."/>
            <person name="Sugahara Y."/>
            <person name="Shibata K."/>
            <person name="Itoh M."/>
            <person name="Konno H."/>
            <person name="Okazaki Y."/>
            <person name="Muramatsu M."/>
            <person name="Hayashizaki Y."/>
        </authorList>
    </citation>
    <scope>NUCLEOTIDE SEQUENCE</scope>
    <source>
        <strain evidence="2">C57BL/6J</strain>
        <tissue evidence="2">Testis</tissue>
    </source>
</reference>
<keyword evidence="1" id="KW-0812">Transmembrane</keyword>
<reference evidence="2" key="7">
    <citation type="journal article" date="2005" name="Science">
        <title>The Transcriptional Landscape of the Mammalian Genome.</title>
        <authorList>
            <consortium name="The FANTOM Consortium"/>
            <consortium name="Riken Genome Exploration Research Group and Genome Science Group (Genome Network Project Core Group)"/>
        </authorList>
    </citation>
    <scope>NUCLEOTIDE SEQUENCE</scope>
    <source>
        <strain evidence="2">C57BL/6J</strain>
        <tissue evidence="2">Testis</tissue>
    </source>
</reference>
<protein>
    <submittedName>
        <fullName evidence="2">Uncharacterized protein</fullName>
    </submittedName>
</protein>
<organism evidence="2">
    <name type="scientific">Mus musculus</name>
    <name type="common">Mouse</name>
    <dbReference type="NCBI Taxonomy" id="10090"/>
    <lineage>
        <taxon>Eukaryota</taxon>
        <taxon>Metazoa</taxon>
        <taxon>Chordata</taxon>
        <taxon>Craniata</taxon>
        <taxon>Vertebrata</taxon>
        <taxon>Euteleostomi</taxon>
        <taxon>Mammalia</taxon>
        <taxon>Eutheria</taxon>
        <taxon>Euarchontoglires</taxon>
        <taxon>Glires</taxon>
        <taxon>Rodentia</taxon>
        <taxon>Myomorpha</taxon>
        <taxon>Muroidea</taxon>
        <taxon>Muridae</taxon>
        <taxon>Murinae</taxon>
        <taxon>Mus</taxon>
        <taxon>Mus</taxon>
    </lineage>
</organism>
<feature type="transmembrane region" description="Helical" evidence="1">
    <location>
        <begin position="20"/>
        <end position="44"/>
    </location>
</feature>
<dbReference type="MGI" id="MGI:3641983">
    <property type="gene designation" value="Gm10531"/>
</dbReference>
<evidence type="ECO:0000313" key="3">
    <source>
        <dbReference type="MGI" id="MGI:3641983"/>
    </source>
</evidence>
<sequence length="71" mass="8409">MGFNQLWQLLLEPDLEVSLFLRFLFVCLFWIWWLLHLCFVRAFVLNLATQLWIRSGLCPLWGKGKLASAEP</sequence>